<keyword evidence="3 6" id="KW-0812">Transmembrane</keyword>
<dbReference type="RefSeq" id="WP_061255177.1">
    <property type="nucleotide sequence ID" value="NZ_JBFALK010000008.1"/>
</dbReference>
<evidence type="ECO:0000256" key="5">
    <source>
        <dbReference type="ARBA" id="ARBA00023136"/>
    </source>
</evidence>
<evidence type="ECO:0000313" key="7">
    <source>
        <dbReference type="EMBL" id="MEV0970181.1"/>
    </source>
</evidence>
<feature type="transmembrane region" description="Helical" evidence="6">
    <location>
        <begin position="243"/>
        <end position="274"/>
    </location>
</feature>
<keyword evidence="2" id="KW-1003">Cell membrane</keyword>
<dbReference type="Proteomes" id="UP001551675">
    <property type="component" value="Unassembled WGS sequence"/>
</dbReference>
<organism evidence="7 8">
    <name type="scientific">Microtetraspora glauca</name>
    <dbReference type="NCBI Taxonomy" id="1996"/>
    <lineage>
        <taxon>Bacteria</taxon>
        <taxon>Bacillati</taxon>
        <taxon>Actinomycetota</taxon>
        <taxon>Actinomycetes</taxon>
        <taxon>Streptosporangiales</taxon>
        <taxon>Streptosporangiaceae</taxon>
        <taxon>Microtetraspora</taxon>
    </lineage>
</organism>
<dbReference type="EMBL" id="JBFALK010000008">
    <property type="protein sequence ID" value="MEV0970181.1"/>
    <property type="molecule type" value="Genomic_DNA"/>
</dbReference>
<feature type="transmembrane region" description="Helical" evidence="6">
    <location>
        <begin position="161"/>
        <end position="181"/>
    </location>
</feature>
<name>A0ABV3GF23_MICGL</name>
<comment type="subcellular location">
    <subcellularLocation>
        <location evidence="1">Cell membrane</location>
        <topology evidence="1">Multi-pass membrane protein</topology>
    </subcellularLocation>
</comment>
<evidence type="ECO:0000256" key="6">
    <source>
        <dbReference type="SAM" id="Phobius"/>
    </source>
</evidence>
<feature type="transmembrane region" description="Helical" evidence="6">
    <location>
        <begin position="88"/>
        <end position="106"/>
    </location>
</feature>
<evidence type="ECO:0000313" key="8">
    <source>
        <dbReference type="Proteomes" id="UP001551675"/>
    </source>
</evidence>
<comment type="caution">
    <text evidence="7">The sequence shown here is derived from an EMBL/GenBank/DDBJ whole genome shotgun (WGS) entry which is preliminary data.</text>
</comment>
<dbReference type="InterPro" id="IPR043428">
    <property type="entry name" value="LivM-like"/>
</dbReference>
<reference evidence="7 8" key="1">
    <citation type="submission" date="2024-06" db="EMBL/GenBank/DDBJ databases">
        <title>The Natural Products Discovery Center: Release of the First 8490 Sequenced Strains for Exploring Actinobacteria Biosynthetic Diversity.</title>
        <authorList>
            <person name="Kalkreuter E."/>
            <person name="Kautsar S.A."/>
            <person name="Yang D."/>
            <person name="Bader C.D."/>
            <person name="Teijaro C.N."/>
            <person name="Fluegel L."/>
            <person name="Davis C.M."/>
            <person name="Simpson J.R."/>
            <person name="Lauterbach L."/>
            <person name="Steele A.D."/>
            <person name="Gui C."/>
            <person name="Meng S."/>
            <person name="Li G."/>
            <person name="Viehrig K."/>
            <person name="Ye F."/>
            <person name="Su P."/>
            <person name="Kiefer A.F."/>
            <person name="Nichols A."/>
            <person name="Cepeda A.J."/>
            <person name="Yan W."/>
            <person name="Fan B."/>
            <person name="Jiang Y."/>
            <person name="Adhikari A."/>
            <person name="Zheng C.-J."/>
            <person name="Schuster L."/>
            <person name="Cowan T.M."/>
            <person name="Smanski M.J."/>
            <person name="Chevrette M.G."/>
            <person name="De Carvalho L.P.S."/>
            <person name="Shen B."/>
        </authorList>
    </citation>
    <scope>NUCLEOTIDE SEQUENCE [LARGE SCALE GENOMIC DNA]</scope>
    <source>
        <strain evidence="7 8">NPDC050100</strain>
    </source>
</reference>
<protein>
    <submittedName>
        <fullName evidence="7">Branched-chain amino acid ABC transporter permease</fullName>
    </submittedName>
</protein>
<keyword evidence="5 6" id="KW-0472">Membrane</keyword>
<feature type="transmembrane region" description="Helical" evidence="6">
    <location>
        <begin position="36"/>
        <end position="53"/>
    </location>
</feature>
<accession>A0ABV3GF23</accession>
<feature type="transmembrane region" description="Helical" evidence="6">
    <location>
        <begin position="113"/>
        <end position="131"/>
    </location>
</feature>
<dbReference type="Pfam" id="PF02653">
    <property type="entry name" value="BPD_transp_2"/>
    <property type="match status" value="1"/>
</dbReference>
<evidence type="ECO:0000256" key="1">
    <source>
        <dbReference type="ARBA" id="ARBA00004651"/>
    </source>
</evidence>
<dbReference type="CDD" id="cd06581">
    <property type="entry name" value="TM_PBP1_LivM_like"/>
    <property type="match status" value="1"/>
</dbReference>
<proteinExistence type="predicted"/>
<keyword evidence="8" id="KW-1185">Reference proteome</keyword>
<dbReference type="PANTHER" id="PTHR30482:SF18">
    <property type="entry name" value="BRANCHED AMINO ACID TRANSPORT SYSTEM PERMEASE"/>
    <property type="match status" value="1"/>
</dbReference>
<keyword evidence="4 6" id="KW-1133">Transmembrane helix</keyword>
<sequence length="330" mass="33779">MAVSRIRRWRPTTPVITAVLLAAMPLIFISDFARAIQLRFCVMLLLLTGLNFINGYARMSSLAQAGFYGLGAYTAGILAARLDVPPALAFVAAPVLATVAALVIGAASLRLRATYFTMATLGAGYILYILFGRMTGVTGGPNGLLGIPALSVAGIEISGPLPMYVLAAVLALLGVVVAYNFERSRAGRALRALGASEPAAVASGVRAFRLRLFAFALSGCYAGVAGALETFDATFVSPSSFGFLTAVLCVVGLTVGGAGRAAGPLIGAALLTALDELGTEYAGYEMLIVGLVFLVVVQAFPGGVAGAAGARWPRRGARPAVARATEGSAS</sequence>
<evidence type="ECO:0000256" key="4">
    <source>
        <dbReference type="ARBA" id="ARBA00022989"/>
    </source>
</evidence>
<dbReference type="InterPro" id="IPR001851">
    <property type="entry name" value="ABC_transp_permease"/>
</dbReference>
<feature type="transmembrane region" description="Helical" evidence="6">
    <location>
        <begin position="12"/>
        <end position="30"/>
    </location>
</feature>
<gene>
    <name evidence="7" type="ORF">AB0I59_16210</name>
</gene>
<evidence type="ECO:0000256" key="3">
    <source>
        <dbReference type="ARBA" id="ARBA00022692"/>
    </source>
</evidence>
<feature type="transmembrane region" description="Helical" evidence="6">
    <location>
        <begin position="65"/>
        <end position="82"/>
    </location>
</feature>
<dbReference type="PANTHER" id="PTHR30482">
    <property type="entry name" value="HIGH-AFFINITY BRANCHED-CHAIN AMINO ACID TRANSPORT SYSTEM PERMEASE"/>
    <property type="match status" value="1"/>
</dbReference>
<evidence type="ECO:0000256" key="2">
    <source>
        <dbReference type="ARBA" id="ARBA00022475"/>
    </source>
</evidence>
<feature type="transmembrane region" description="Helical" evidence="6">
    <location>
        <begin position="286"/>
        <end position="308"/>
    </location>
</feature>